<feature type="domain" description="Laminin EGF-like" evidence="10">
    <location>
        <begin position="120"/>
        <end position="169"/>
    </location>
</feature>
<keyword evidence="5 8" id="KW-1015">Disulfide bond</keyword>
<evidence type="ECO:0000256" key="6">
    <source>
        <dbReference type="ARBA" id="ARBA00023180"/>
    </source>
</evidence>
<dbReference type="STRING" id="103372.F4WCF1"/>
<dbReference type="GO" id="GO:0005604">
    <property type="term" value="C:basement membrane"/>
    <property type="evidence" value="ECO:0007669"/>
    <property type="project" value="TreeGrafter"/>
</dbReference>
<dbReference type="OrthoDB" id="9972745at2759"/>
<evidence type="ECO:0000256" key="7">
    <source>
        <dbReference type="ARBA" id="ARBA00023292"/>
    </source>
</evidence>
<feature type="region of interest" description="Disordered" evidence="9">
    <location>
        <begin position="26"/>
        <end position="77"/>
    </location>
</feature>
<dbReference type="PROSITE" id="PS01248">
    <property type="entry name" value="EGF_LAM_1"/>
    <property type="match status" value="1"/>
</dbReference>
<dbReference type="Pfam" id="PF00053">
    <property type="entry name" value="EGF_laminin"/>
    <property type="match status" value="1"/>
</dbReference>
<dbReference type="PANTHER" id="PTHR10574">
    <property type="entry name" value="NETRIN/LAMININ-RELATED"/>
    <property type="match status" value="1"/>
</dbReference>
<evidence type="ECO:0000256" key="9">
    <source>
        <dbReference type="SAM" id="MobiDB-lite"/>
    </source>
</evidence>
<dbReference type="PANTHER" id="PTHR10574:SF365">
    <property type="entry name" value="NETRIN-A-RELATED"/>
    <property type="match status" value="1"/>
</dbReference>
<dbReference type="SUPFAM" id="SSF57196">
    <property type="entry name" value="EGF/Laminin"/>
    <property type="match status" value="1"/>
</dbReference>
<dbReference type="InParanoid" id="F4WCF1"/>
<dbReference type="InterPro" id="IPR002049">
    <property type="entry name" value="LE_dom"/>
</dbReference>
<proteinExistence type="predicted"/>
<feature type="disulfide bond" evidence="8">
    <location>
        <begin position="141"/>
        <end position="150"/>
    </location>
</feature>
<dbReference type="InterPro" id="IPR050440">
    <property type="entry name" value="Laminin/Netrin_ECM"/>
</dbReference>
<evidence type="ECO:0000256" key="3">
    <source>
        <dbReference type="ARBA" id="ARBA00022729"/>
    </source>
</evidence>
<dbReference type="Proteomes" id="UP000007755">
    <property type="component" value="Unassembled WGS sequence"/>
</dbReference>
<feature type="compositionally biased region" description="Acidic residues" evidence="9">
    <location>
        <begin position="296"/>
        <end position="307"/>
    </location>
</feature>
<keyword evidence="2" id="KW-0964">Secreted</keyword>
<evidence type="ECO:0000256" key="2">
    <source>
        <dbReference type="ARBA" id="ARBA00022525"/>
    </source>
</evidence>
<keyword evidence="4" id="KW-0677">Repeat</keyword>
<feature type="disulfide bond" evidence="8">
    <location>
        <begin position="120"/>
        <end position="132"/>
    </location>
</feature>
<feature type="compositionally biased region" description="Polar residues" evidence="9">
    <location>
        <begin position="37"/>
        <end position="71"/>
    </location>
</feature>
<name>F4WCF1_ACREC</name>
<dbReference type="PROSITE" id="PS50027">
    <property type="entry name" value="EGF_LAM_2"/>
    <property type="match status" value="1"/>
</dbReference>
<dbReference type="eggNOG" id="KOG3512">
    <property type="taxonomic scope" value="Eukaryota"/>
</dbReference>
<keyword evidence="12" id="KW-1185">Reference proteome</keyword>
<evidence type="ECO:0000313" key="12">
    <source>
        <dbReference type="Proteomes" id="UP000007755"/>
    </source>
</evidence>
<keyword evidence="3" id="KW-0732">Signal</keyword>
<feature type="region of interest" description="Disordered" evidence="9">
    <location>
        <begin position="289"/>
        <end position="310"/>
    </location>
</feature>
<dbReference type="CDD" id="cd00055">
    <property type="entry name" value="EGF_Lam"/>
    <property type="match status" value="1"/>
</dbReference>
<dbReference type="AlphaFoldDB" id="F4WCF1"/>
<organism evidence="12">
    <name type="scientific">Acromyrmex echinatior</name>
    <name type="common">Panamanian leafcutter ant</name>
    <name type="synonym">Acromyrmex octospinosus echinatior</name>
    <dbReference type="NCBI Taxonomy" id="103372"/>
    <lineage>
        <taxon>Eukaryota</taxon>
        <taxon>Metazoa</taxon>
        <taxon>Ecdysozoa</taxon>
        <taxon>Arthropoda</taxon>
        <taxon>Hexapoda</taxon>
        <taxon>Insecta</taxon>
        <taxon>Pterygota</taxon>
        <taxon>Neoptera</taxon>
        <taxon>Endopterygota</taxon>
        <taxon>Hymenoptera</taxon>
        <taxon>Apocrita</taxon>
        <taxon>Aculeata</taxon>
        <taxon>Formicoidea</taxon>
        <taxon>Formicidae</taxon>
        <taxon>Myrmicinae</taxon>
        <taxon>Acromyrmex</taxon>
    </lineage>
</organism>
<keyword evidence="6" id="KW-0325">Glycoprotein</keyword>
<evidence type="ECO:0000259" key="10">
    <source>
        <dbReference type="PROSITE" id="PS50027"/>
    </source>
</evidence>
<feature type="disulfide bond" evidence="8">
    <location>
        <begin position="122"/>
        <end position="139"/>
    </location>
</feature>
<keyword evidence="7 8" id="KW-0424">Laminin EGF-like domain</keyword>
<evidence type="ECO:0000256" key="8">
    <source>
        <dbReference type="PROSITE-ProRule" id="PRU00460"/>
    </source>
</evidence>
<dbReference type="GO" id="GO:0005576">
    <property type="term" value="C:extracellular region"/>
    <property type="evidence" value="ECO:0007669"/>
    <property type="project" value="UniProtKB-SubCell"/>
</dbReference>
<protein>
    <submittedName>
        <fullName evidence="11">Netrin-A</fullName>
    </submittedName>
</protein>
<evidence type="ECO:0000256" key="4">
    <source>
        <dbReference type="ARBA" id="ARBA00022737"/>
    </source>
</evidence>
<dbReference type="EMBL" id="GL888070">
    <property type="protein sequence ID" value="EGI68131.1"/>
    <property type="molecule type" value="Genomic_DNA"/>
</dbReference>
<dbReference type="GO" id="GO:0016358">
    <property type="term" value="P:dendrite development"/>
    <property type="evidence" value="ECO:0007669"/>
    <property type="project" value="TreeGrafter"/>
</dbReference>
<dbReference type="GO" id="GO:0009887">
    <property type="term" value="P:animal organ morphogenesis"/>
    <property type="evidence" value="ECO:0007669"/>
    <property type="project" value="TreeGrafter"/>
</dbReference>
<feature type="disulfide bond" evidence="8">
    <location>
        <begin position="153"/>
        <end position="167"/>
    </location>
</feature>
<reference evidence="11" key="1">
    <citation type="submission" date="2011-02" db="EMBL/GenBank/DDBJ databases">
        <title>The genome of the leaf-cutting ant Acromyrmex echinatior suggests key adaptations to social evolution and fungus farming.</title>
        <authorList>
            <person name="Nygaard S."/>
            <person name="Zhang G."/>
        </authorList>
    </citation>
    <scope>NUCLEOTIDE SEQUENCE</scope>
</reference>
<dbReference type="Gene3D" id="2.10.25.10">
    <property type="entry name" value="Laminin"/>
    <property type="match status" value="1"/>
</dbReference>
<feature type="compositionally biased region" description="Basic and acidic residues" evidence="9">
    <location>
        <begin position="26"/>
        <end position="36"/>
    </location>
</feature>
<gene>
    <name evidence="11" type="ORF">G5I_03225</name>
</gene>
<dbReference type="GO" id="GO:0008045">
    <property type="term" value="P:motor neuron axon guidance"/>
    <property type="evidence" value="ECO:0007669"/>
    <property type="project" value="TreeGrafter"/>
</dbReference>
<accession>F4WCF1</accession>
<evidence type="ECO:0000256" key="5">
    <source>
        <dbReference type="ARBA" id="ARBA00023157"/>
    </source>
</evidence>
<comment type="subcellular location">
    <subcellularLocation>
        <location evidence="1">Secreted</location>
    </subcellularLocation>
</comment>
<sequence length="416" mass="45834">MRYRNARLPLSSLTSGVSRRELHNEFIGNERAHNEGTNDSLSPETSRTIRNNRYSDLGVESQTSFPTSTGDSGRRRRQFVSPAAVVATRNLDIDLKIILLNHQNNYVGNSSMMSKAGKTCDCHPIGASGKTCNQSSGQCPCKDGVTGITCNRCARGYQQSRSHIAPCIICYQGGEQKKTPELLDHTRTALENDQSIDREEHATISTLDLLTLVQLGEICENVCATIGSGPILCFRRHGRLLVSNRVSRTSVRVTKDYIVTCLRVSRRHNAYILPCKKAYRQQIPRVVQTQGTAGEESGEHEDDDDERGYDGRAGKSYGFYRFNLQKITNSKNKSASIAEKVHLTRSTHAGCKSRGPPRTGVIVVRYAAGSLLGPDLSRGPSAAAGMDPRDLTCPPPPLFISSAISHRYSTHNHSRF</sequence>
<dbReference type="FunFam" id="2.10.25.10:FF:000048">
    <property type="entry name" value="Netrin 3"/>
    <property type="match status" value="1"/>
</dbReference>
<dbReference type="SMART" id="SM00180">
    <property type="entry name" value="EGF_Lam"/>
    <property type="match status" value="1"/>
</dbReference>
<evidence type="ECO:0000313" key="11">
    <source>
        <dbReference type="EMBL" id="EGI68131.1"/>
    </source>
</evidence>
<dbReference type="GO" id="GO:0009888">
    <property type="term" value="P:tissue development"/>
    <property type="evidence" value="ECO:0007669"/>
    <property type="project" value="TreeGrafter"/>
</dbReference>
<evidence type="ECO:0000256" key="1">
    <source>
        <dbReference type="ARBA" id="ARBA00004613"/>
    </source>
</evidence>